<dbReference type="PIRSF" id="PIRSF000390">
    <property type="entry name" value="PLP_StrS"/>
    <property type="match status" value="1"/>
</dbReference>
<dbReference type="InterPro" id="IPR000653">
    <property type="entry name" value="DegT/StrS_aminotransferase"/>
</dbReference>
<accession>A0ABM6I556</accession>
<dbReference type="InterPro" id="IPR015424">
    <property type="entry name" value="PyrdxlP-dep_Trfase"/>
</dbReference>
<sequence>MLSLPTEAALPPIRFHAPHIPPATYDAVASALSSKHLRSGGSYSRKAKALVSQHVGHDRVFLTNSCTSALEISALALDLGPEDEVIVPSYTFCATATAFARKGARIVLADIDPGTMMVTPETLEARLTSRTRAVVVVHYGGAAAPMAAIKDLCDRHGVVILEDAAQAFGAKQDGRAVGTCGLFAAYSFHETKIISAGHGGALVLNSDNSHLRERVEELLARGTNFPAFARGEVNHYEWTSVSSSFEMPDLNAALLYSQLVHSREILLKSRAIWAYYEKSLRDLPIEILRPGKGTKANGYSFAFLAKDRETTYRILQGAARMGLGLQSHYKPLHLSSFAGRILAGSCVGAENTWGRLVRLPVHMDLSTGDAARICEFLKAELG</sequence>
<evidence type="ECO:0000256" key="2">
    <source>
        <dbReference type="RuleBase" id="RU004508"/>
    </source>
</evidence>
<proteinExistence type="inferred from homology"/>
<reference evidence="3 4" key="1">
    <citation type="submission" date="2017-02" db="EMBL/GenBank/DDBJ databases">
        <authorList>
            <person name="Jeong S."/>
        </authorList>
    </citation>
    <scope>NUCLEOTIDE SEQUENCE [LARGE SCALE GENOMIC DNA]</scope>
    <source>
        <strain evidence="3 4">RMAR6-6</strain>
    </source>
</reference>
<dbReference type="RefSeq" id="WP_077292168.1">
    <property type="nucleotide sequence ID" value="NZ_CP019630.1"/>
</dbReference>
<keyword evidence="2" id="KW-0663">Pyridoxal phosphate</keyword>
<dbReference type="EMBL" id="CP019630">
    <property type="protein sequence ID" value="AQQ05551.1"/>
    <property type="molecule type" value="Genomic_DNA"/>
</dbReference>
<evidence type="ECO:0000313" key="3">
    <source>
        <dbReference type="EMBL" id="AQQ05551.1"/>
    </source>
</evidence>
<dbReference type="Proteomes" id="UP000188174">
    <property type="component" value="Chromosome"/>
</dbReference>
<dbReference type="InterPro" id="IPR015421">
    <property type="entry name" value="PyrdxlP-dep_Trfase_major"/>
</dbReference>
<dbReference type="InterPro" id="IPR015422">
    <property type="entry name" value="PyrdxlP-dep_Trfase_small"/>
</dbReference>
<keyword evidence="4" id="KW-1185">Reference proteome</keyword>
<comment type="similarity">
    <text evidence="1 2">Belongs to the DegT/DnrJ/EryC1 family.</text>
</comment>
<name>A0ABM6I556_9HYPH</name>
<dbReference type="Gene3D" id="3.90.1150.10">
    <property type="entry name" value="Aspartate Aminotransferase, domain 1"/>
    <property type="match status" value="1"/>
</dbReference>
<gene>
    <name evidence="3" type="ORF">B0E33_19850</name>
</gene>
<dbReference type="PANTHER" id="PTHR30244">
    <property type="entry name" value="TRANSAMINASE"/>
    <property type="match status" value="1"/>
</dbReference>
<dbReference type="PANTHER" id="PTHR30244:SF34">
    <property type="entry name" value="DTDP-4-AMINO-4,6-DIDEOXYGALACTOSE TRANSAMINASE"/>
    <property type="match status" value="1"/>
</dbReference>
<dbReference type="CDD" id="cd00616">
    <property type="entry name" value="AHBA_syn"/>
    <property type="match status" value="1"/>
</dbReference>
<dbReference type="Pfam" id="PF01041">
    <property type="entry name" value="DegT_DnrJ_EryC1"/>
    <property type="match status" value="1"/>
</dbReference>
<dbReference type="Gene3D" id="3.40.640.10">
    <property type="entry name" value="Type I PLP-dependent aspartate aminotransferase-like (Major domain)"/>
    <property type="match status" value="1"/>
</dbReference>
<protein>
    <recommendedName>
        <fullName evidence="5">dTDP-4-amino-4,6-dideoxygalactose transaminase</fullName>
    </recommendedName>
</protein>
<evidence type="ECO:0000313" key="4">
    <source>
        <dbReference type="Proteomes" id="UP000188174"/>
    </source>
</evidence>
<dbReference type="SUPFAM" id="SSF53383">
    <property type="entry name" value="PLP-dependent transferases"/>
    <property type="match status" value="1"/>
</dbReference>
<organism evidence="3 4">
    <name type="scientific">Roseibium algicola</name>
    <dbReference type="NCBI Taxonomy" id="2857014"/>
    <lineage>
        <taxon>Bacteria</taxon>
        <taxon>Pseudomonadati</taxon>
        <taxon>Pseudomonadota</taxon>
        <taxon>Alphaproteobacteria</taxon>
        <taxon>Hyphomicrobiales</taxon>
        <taxon>Stappiaceae</taxon>
        <taxon>Roseibium</taxon>
    </lineage>
</organism>
<evidence type="ECO:0008006" key="5">
    <source>
        <dbReference type="Google" id="ProtNLM"/>
    </source>
</evidence>
<evidence type="ECO:0000256" key="1">
    <source>
        <dbReference type="ARBA" id="ARBA00037999"/>
    </source>
</evidence>